<evidence type="ECO:0000313" key="2">
    <source>
        <dbReference type="Proteomes" id="UP001497480"/>
    </source>
</evidence>
<proteinExistence type="predicted"/>
<gene>
    <name evidence="1" type="ORF">LLUT_LOCUS15956</name>
</gene>
<protein>
    <submittedName>
        <fullName evidence="1">Uncharacterized protein</fullName>
    </submittedName>
</protein>
<accession>A0AAV1X0S3</accession>
<sequence>MLPHWNWGQNDTYITYLRKYFAPNDSPRVVHVLDDDTSIHSVLRRTGPCRIFTWVAKKGIHYGPYPVAVEAYCLITEFWARHEARAWRSDRMIEEFSDSKDEDEEEMMIPNAMWYSNDAVVPVQEHVVTPPVEEHQSREELVSYPQ</sequence>
<evidence type="ECO:0000313" key="1">
    <source>
        <dbReference type="EMBL" id="CAL0314896.1"/>
    </source>
</evidence>
<keyword evidence="2" id="KW-1185">Reference proteome</keyword>
<dbReference type="Proteomes" id="UP001497480">
    <property type="component" value="Unassembled WGS sequence"/>
</dbReference>
<dbReference type="EMBL" id="CAXHTB010000011">
    <property type="protein sequence ID" value="CAL0314896.1"/>
    <property type="molecule type" value="Genomic_DNA"/>
</dbReference>
<reference evidence="1 2" key="1">
    <citation type="submission" date="2024-03" db="EMBL/GenBank/DDBJ databases">
        <authorList>
            <person name="Martinez-Hernandez J."/>
        </authorList>
    </citation>
    <scope>NUCLEOTIDE SEQUENCE [LARGE SCALE GENOMIC DNA]</scope>
</reference>
<name>A0AAV1X0S3_LUPLU</name>
<dbReference type="AlphaFoldDB" id="A0AAV1X0S3"/>
<comment type="caution">
    <text evidence="1">The sequence shown here is derived from an EMBL/GenBank/DDBJ whole genome shotgun (WGS) entry which is preliminary data.</text>
</comment>
<organism evidence="1 2">
    <name type="scientific">Lupinus luteus</name>
    <name type="common">European yellow lupine</name>
    <dbReference type="NCBI Taxonomy" id="3873"/>
    <lineage>
        <taxon>Eukaryota</taxon>
        <taxon>Viridiplantae</taxon>
        <taxon>Streptophyta</taxon>
        <taxon>Embryophyta</taxon>
        <taxon>Tracheophyta</taxon>
        <taxon>Spermatophyta</taxon>
        <taxon>Magnoliopsida</taxon>
        <taxon>eudicotyledons</taxon>
        <taxon>Gunneridae</taxon>
        <taxon>Pentapetalae</taxon>
        <taxon>rosids</taxon>
        <taxon>fabids</taxon>
        <taxon>Fabales</taxon>
        <taxon>Fabaceae</taxon>
        <taxon>Papilionoideae</taxon>
        <taxon>50 kb inversion clade</taxon>
        <taxon>genistoids sensu lato</taxon>
        <taxon>core genistoids</taxon>
        <taxon>Genisteae</taxon>
        <taxon>Lupinus</taxon>
    </lineage>
</organism>